<sequence length="127" mass="13708">MVIKTHNATIAAFKVNDLLAKPLNVTRGIRQGCPEHSLYHRVESLPSCVGSVGGRHQVPSHSKLLAVPTTRASTYPTTTRRFTIDRLIVDFAKASGLAANVHKTIVCPRGSQQAVTIGSQHCLSQVI</sequence>
<dbReference type="Proteomes" id="UP001146120">
    <property type="component" value="Unassembled WGS sequence"/>
</dbReference>
<dbReference type="EMBL" id="DAKRPA010000035">
    <property type="protein sequence ID" value="DBA02188.1"/>
    <property type="molecule type" value="Genomic_DNA"/>
</dbReference>
<proteinExistence type="predicted"/>
<gene>
    <name evidence="1" type="ORF">N0F65_004823</name>
</gene>
<protein>
    <recommendedName>
        <fullName evidence="3">Reverse transcriptase</fullName>
    </recommendedName>
</protein>
<dbReference type="AlphaFoldDB" id="A0AAV2Z4A6"/>
<comment type="caution">
    <text evidence="1">The sequence shown here is derived from an EMBL/GenBank/DDBJ whole genome shotgun (WGS) entry which is preliminary data.</text>
</comment>
<name>A0AAV2Z4A6_9STRA</name>
<evidence type="ECO:0000313" key="1">
    <source>
        <dbReference type="EMBL" id="DBA02188.1"/>
    </source>
</evidence>
<evidence type="ECO:0000313" key="2">
    <source>
        <dbReference type="Proteomes" id="UP001146120"/>
    </source>
</evidence>
<organism evidence="1 2">
    <name type="scientific">Lagenidium giganteum</name>
    <dbReference type="NCBI Taxonomy" id="4803"/>
    <lineage>
        <taxon>Eukaryota</taxon>
        <taxon>Sar</taxon>
        <taxon>Stramenopiles</taxon>
        <taxon>Oomycota</taxon>
        <taxon>Peronosporomycetes</taxon>
        <taxon>Pythiales</taxon>
        <taxon>Pythiaceae</taxon>
    </lineage>
</organism>
<reference evidence="1" key="1">
    <citation type="submission" date="2022-11" db="EMBL/GenBank/DDBJ databases">
        <authorList>
            <person name="Morgan W.R."/>
            <person name="Tartar A."/>
        </authorList>
    </citation>
    <scope>NUCLEOTIDE SEQUENCE</scope>
    <source>
        <strain evidence="1">ARSEF 373</strain>
    </source>
</reference>
<accession>A0AAV2Z4A6</accession>
<keyword evidence="2" id="KW-1185">Reference proteome</keyword>
<evidence type="ECO:0008006" key="3">
    <source>
        <dbReference type="Google" id="ProtNLM"/>
    </source>
</evidence>
<reference evidence="1" key="2">
    <citation type="journal article" date="2023" name="Microbiol Resour">
        <title>Decontamination and Annotation of the Draft Genome Sequence of the Oomycete Lagenidium giganteum ARSEF 373.</title>
        <authorList>
            <person name="Morgan W.R."/>
            <person name="Tartar A."/>
        </authorList>
    </citation>
    <scope>NUCLEOTIDE SEQUENCE</scope>
    <source>
        <strain evidence="1">ARSEF 373</strain>
    </source>
</reference>